<keyword evidence="2" id="KW-1185">Reference proteome</keyword>
<evidence type="ECO:0000313" key="2">
    <source>
        <dbReference type="Proteomes" id="UP000005226"/>
    </source>
</evidence>
<protein>
    <submittedName>
        <fullName evidence="1">Uncharacterized protein</fullName>
    </submittedName>
</protein>
<dbReference type="Ensembl" id="ENSTRUT00000059176.1">
    <property type="protein sequence ID" value="ENSTRUP00000087904.1"/>
    <property type="gene ID" value="ENSTRUG00000029691.1"/>
</dbReference>
<reference evidence="1" key="2">
    <citation type="submission" date="2025-08" db="UniProtKB">
        <authorList>
            <consortium name="Ensembl"/>
        </authorList>
    </citation>
    <scope>IDENTIFICATION</scope>
</reference>
<dbReference type="InParanoid" id="A0A674PQU1"/>
<reference evidence="1" key="3">
    <citation type="submission" date="2025-09" db="UniProtKB">
        <authorList>
            <consortium name="Ensembl"/>
        </authorList>
    </citation>
    <scope>IDENTIFICATION</scope>
</reference>
<proteinExistence type="predicted"/>
<accession>A0A674PQU1</accession>
<sequence>MHVRILRITGLHTANWNNNLQCQYGVCWEIWMALRSRGFQKGKVSGVMQLCLIHHSWALMPNSGFLQERRKTPIYTCGIRIFNSQPLVPLLSGFLRLRPTLSAASPLFPGPSVPHRFLQVVAGQLAVLGVVVENRAQLKMCPSFNSLRRLELKHRLQAVHTEPDFRRAGRSKMLRKAEKGEIPALRGLYV</sequence>
<organism evidence="1 2">
    <name type="scientific">Takifugu rubripes</name>
    <name type="common">Japanese pufferfish</name>
    <name type="synonym">Fugu rubripes</name>
    <dbReference type="NCBI Taxonomy" id="31033"/>
    <lineage>
        <taxon>Eukaryota</taxon>
        <taxon>Metazoa</taxon>
        <taxon>Chordata</taxon>
        <taxon>Craniata</taxon>
        <taxon>Vertebrata</taxon>
        <taxon>Euteleostomi</taxon>
        <taxon>Actinopterygii</taxon>
        <taxon>Neopterygii</taxon>
        <taxon>Teleostei</taxon>
        <taxon>Neoteleostei</taxon>
        <taxon>Acanthomorphata</taxon>
        <taxon>Eupercaria</taxon>
        <taxon>Tetraodontiformes</taxon>
        <taxon>Tetradontoidea</taxon>
        <taxon>Tetraodontidae</taxon>
        <taxon>Takifugu</taxon>
    </lineage>
</organism>
<name>A0A674PQU1_TAKRU</name>
<evidence type="ECO:0000313" key="1">
    <source>
        <dbReference type="Ensembl" id="ENSTRUP00000087904.1"/>
    </source>
</evidence>
<reference evidence="1 2" key="1">
    <citation type="journal article" date="2011" name="Genome Biol. Evol.">
        <title>Integration of the genetic map and genome assembly of fugu facilitates insights into distinct features of genome evolution in teleosts and mammals.</title>
        <authorList>
            <person name="Kai W."/>
            <person name="Kikuchi K."/>
            <person name="Tohari S."/>
            <person name="Chew A.K."/>
            <person name="Tay A."/>
            <person name="Fujiwara A."/>
            <person name="Hosoya S."/>
            <person name="Suetake H."/>
            <person name="Naruse K."/>
            <person name="Brenner S."/>
            <person name="Suzuki Y."/>
            <person name="Venkatesh B."/>
        </authorList>
    </citation>
    <scope>NUCLEOTIDE SEQUENCE [LARGE SCALE GENOMIC DNA]</scope>
</reference>
<dbReference type="AlphaFoldDB" id="A0A674PQU1"/>
<dbReference type="Proteomes" id="UP000005226">
    <property type="component" value="Chromosome 20"/>
</dbReference>